<organism evidence="1">
    <name type="scientific">Menopon gallinae</name>
    <name type="common">poultry shaft louse</name>
    <dbReference type="NCBI Taxonomy" id="328185"/>
    <lineage>
        <taxon>Eukaryota</taxon>
        <taxon>Metazoa</taxon>
        <taxon>Ecdysozoa</taxon>
        <taxon>Arthropoda</taxon>
        <taxon>Hexapoda</taxon>
        <taxon>Insecta</taxon>
        <taxon>Pterygota</taxon>
        <taxon>Neoptera</taxon>
        <taxon>Paraneoptera</taxon>
        <taxon>Psocodea</taxon>
        <taxon>Troctomorpha</taxon>
        <taxon>Phthiraptera</taxon>
        <taxon>Amblycera</taxon>
        <taxon>Menoponidae</taxon>
        <taxon>Menopon</taxon>
    </lineage>
</organism>
<reference evidence="1" key="1">
    <citation type="journal article" date="2024" name="Gigascience">
        <title>Chromosome-level genome of the poultry shaft louse Menopon gallinae provides insight into the host-switching and adaptive evolution of parasitic lice.</title>
        <authorList>
            <person name="Xu Y."/>
            <person name="Ma L."/>
            <person name="Liu S."/>
            <person name="Liang Y."/>
            <person name="Liu Q."/>
            <person name="He Z."/>
            <person name="Tian L."/>
            <person name="Duan Y."/>
            <person name="Cai W."/>
            <person name="Li H."/>
            <person name="Song F."/>
        </authorList>
    </citation>
    <scope>NUCLEOTIDE SEQUENCE</scope>
    <source>
        <strain evidence="1">Cailab_2023a</strain>
    </source>
</reference>
<evidence type="ECO:0008006" key="2">
    <source>
        <dbReference type="Google" id="ProtNLM"/>
    </source>
</evidence>
<dbReference type="AlphaFoldDB" id="A0AAW2IDS5"/>
<dbReference type="EMBL" id="JARGDH010000001">
    <property type="protein sequence ID" value="KAL0279973.1"/>
    <property type="molecule type" value="Genomic_DNA"/>
</dbReference>
<sequence length="125" mass="14352">MFYAFVFVMAVLGYLYIVDIERYRLMRDRGVSALNSTVSLLPAEVVTKGQQAIEYIRPTVEVAVVKLQVLVNQTSTALKTNPVLKDHWTNINEISAIIGERLAEYMRTVYKQIPIYYDTAKNKLF</sequence>
<protein>
    <recommendedName>
        <fullName evidence="2">LemA family protein</fullName>
    </recommendedName>
</protein>
<name>A0AAW2IDS5_9NEOP</name>
<gene>
    <name evidence="1" type="ORF">PYX00_001410</name>
</gene>
<proteinExistence type="predicted"/>
<comment type="caution">
    <text evidence="1">The sequence shown here is derived from an EMBL/GenBank/DDBJ whole genome shotgun (WGS) entry which is preliminary data.</text>
</comment>
<accession>A0AAW2IDS5</accession>
<evidence type="ECO:0000313" key="1">
    <source>
        <dbReference type="EMBL" id="KAL0279973.1"/>
    </source>
</evidence>